<dbReference type="PROSITE" id="PS50178">
    <property type="entry name" value="ZF_FYVE"/>
    <property type="match status" value="1"/>
</dbReference>
<feature type="domain" description="FYVE-type" evidence="7">
    <location>
        <begin position="48"/>
        <end position="108"/>
    </location>
</feature>
<evidence type="ECO:0000313" key="8">
    <source>
        <dbReference type="EMBL" id="PVU93284.1"/>
    </source>
</evidence>
<feature type="compositionally biased region" description="Polar residues" evidence="5">
    <location>
        <begin position="281"/>
        <end position="295"/>
    </location>
</feature>
<organism evidence="8 9">
    <name type="scientific">Smittium simulii</name>
    <dbReference type="NCBI Taxonomy" id="133385"/>
    <lineage>
        <taxon>Eukaryota</taxon>
        <taxon>Fungi</taxon>
        <taxon>Fungi incertae sedis</taxon>
        <taxon>Zoopagomycota</taxon>
        <taxon>Kickxellomycotina</taxon>
        <taxon>Harpellomycetes</taxon>
        <taxon>Harpellales</taxon>
        <taxon>Legeriomycetaceae</taxon>
        <taxon>Smittium</taxon>
    </lineage>
</organism>
<sequence length="503" mass="55975">MSLEFLKPFRAESKSLISNEKLAFVSSLTSPCADPDNIRYSKPCLVDQTHTIACPTCGDSFGIFSHKTNCMCCGQVVCKKCCNNAWYIPKFGYSSKVKVCKICDRQLDISIRSEQQLKDTDKRILLQYLQLYNLYSKPIHTEKQDLIKTILQHPVIPNRYEVYYRTKNILKLDLEQFSHIHPPNSALNFFSLSSDGSSNSQNASSSNYSADSQPDKSAFSSTWFADKVTALSSQLGDITSNISDNLYKGLQDINSKFDGYQTVDTASTPASSGHFHDNSRSRPTYTTRPYSSFDHSSAFTSTSNPTFSSNRSDLNSNTRSQNSSFNNTSTHSNFQNQSSQHPLNPCSDQSHKSSKPTLSSSIQSIPSVQDLILNNTEIGSLSAKSLKAILVKNHVNIANVLEKKELVAKLDNLIQVTNRENAILKKLEAEEIEEQLANSSNVSNTSNKETCRICFDAVINCVLLNCGHMCCCTDCADMLINSGNPECPFCREHIAKAVHVFRV</sequence>
<evidence type="ECO:0000313" key="9">
    <source>
        <dbReference type="Proteomes" id="UP000245383"/>
    </source>
</evidence>
<dbReference type="InterPro" id="IPR011011">
    <property type="entry name" value="Znf_FYVE_PHD"/>
</dbReference>
<dbReference type="InterPro" id="IPR013083">
    <property type="entry name" value="Znf_RING/FYVE/PHD"/>
</dbReference>
<dbReference type="PANTHER" id="PTHR14879:SF5">
    <property type="entry name" value="RING-TYPE DOMAIN-CONTAINING PROTEIN"/>
    <property type="match status" value="1"/>
</dbReference>
<evidence type="ECO:0000256" key="2">
    <source>
        <dbReference type="ARBA" id="ARBA00022771"/>
    </source>
</evidence>
<feature type="domain" description="RING-type" evidence="6">
    <location>
        <begin position="451"/>
        <end position="491"/>
    </location>
</feature>
<dbReference type="GO" id="GO:0008270">
    <property type="term" value="F:zinc ion binding"/>
    <property type="evidence" value="ECO:0007669"/>
    <property type="project" value="UniProtKB-KW"/>
</dbReference>
<evidence type="ECO:0000256" key="5">
    <source>
        <dbReference type="SAM" id="MobiDB-lite"/>
    </source>
</evidence>
<dbReference type="Gene3D" id="3.30.40.10">
    <property type="entry name" value="Zinc/RING finger domain, C3HC4 (zinc finger)"/>
    <property type="match status" value="2"/>
</dbReference>
<dbReference type="Pfam" id="PF13920">
    <property type="entry name" value="zf-C3HC4_3"/>
    <property type="match status" value="1"/>
</dbReference>
<evidence type="ECO:0008006" key="10">
    <source>
        <dbReference type="Google" id="ProtNLM"/>
    </source>
</evidence>
<evidence type="ECO:0000256" key="1">
    <source>
        <dbReference type="ARBA" id="ARBA00022723"/>
    </source>
</evidence>
<evidence type="ECO:0000259" key="7">
    <source>
        <dbReference type="PROSITE" id="PS50178"/>
    </source>
</evidence>
<dbReference type="InterPro" id="IPR001841">
    <property type="entry name" value="Znf_RING"/>
</dbReference>
<keyword evidence="3" id="KW-0862">Zinc</keyword>
<evidence type="ECO:0000259" key="6">
    <source>
        <dbReference type="PROSITE" id="PS50089"/>
    </source>
</evidence>
<dbReference type="Pfam" id="PF01363">
    <property type="entry name" value="FYVE"/>
    <property type="match status" value="1"/>
</dbReference>
<dbReference type="PROSITE" id="PS50089">
    <property type="entry name" value="ZF_RING_2"/>
    <property type="match status" value="1"/>
</dbReference>
<keyword evidence="1" id="KW-0479">Metal-binding</keyword>
<keyword evidence="9" id="KW-1185">Reference proteome</keyword>
<evidence type="ECO:0000256" key="4">
    <source>
        <dbReference type="PROSITE-ProRule" id="PRU00175"/>
    </source>
</evidence>
<gene>
    <name evidence="8" type="ORF">BB561_003361</name>
</gene>
<dbReference type="CDD" id="cd00065">
    <property type="entry name" value="FYVE_like_SF"/>
    <property type="match status" value="1"/>
</dbReference>
<keyword evidence="2 4" id="KW-0863">Zinc-finger</keyword>
<dbReference type="InterPro" id="IPR000306">
    <property type="entry name" value="Znf_FYVE"/>
</dbReference>
<proteinExistence type="predicted"/>
<accession>A0A2T9YLX3</accession>
<evidence type="ECO:0000256" key="3">
    <source>
        <dbReference type="ARBA" id="ARBA00022833"/>
    </source>
</evidence>
<name>A0A2T9YLX3_9FUNG</name>
<feature type="compositionally biased region" description="Low complexity" evidence="5">
    <location>
        <begin position="296"/>
        <end position="341"/>
    </location>
</feature>
<dbReference type="OrthoDB" id="3045089at2759"/>
<comment type="caution">
    <text evidence="8">The sequence shown here is derived from an EMBL/GenBank/DDBJ whole genome shotgun (WGS) entry which is preliminary data.</text>
</comment>
<dbReference type="InterPro" id="IPR017455">
    <property type="entry name" value="Znf_FYVE-rel"/>
</dbReference>
<dbReference type="SUPFAM" id="SSF57903">
    <property type="entry name" value="FYVE/PHD zinc finger"/>
    <property type="match status" value="1"/>
</dbReference>
<dbReference type="Proteomes" id="UP000245383">
    <property type="component" value="Unassembled WGS sequence"/>
</dbReference>
<dbReference type="EMBL" id="MBFR01000133">
    <property type="protein sequence ID" value="PVU93284.1"/>
    <property type="molecule type" value="Genomic_DNA"/>
</dbReference>
<dbReference type="SUPFAM" id="SSF57850">
    <property type="entry name" value="RING/U-box"/>
    <property type="match status" value="1"/>
</dbReference>
<reference evidence="8 9" key="1">
    <citation type="journal article" date="2018" name="MBio">
        <title>Comparative Genomics Reveals the Core Gene Toolbox for the Fungus-Insect Symbiosis.</title>
        <authorList>
            <person name="Wang Y."/>
            <person name="Stata M."/>
            <person name="Wang W."/>
            <person name="Stajich J.E."/>
            <person name="White M.M."/>
            <person name="Moncalvo J.M."/>
        </authorList>
    </citation>
    <scope>NUCLEOTIDE SEQUENCE [LARGE SCALE GENOMIC DNA]</scope>
    <source>
        <strain evidence="8 9">SWE-8-4</strain>
    </source>
</reference>
<dbReference type="InterPro" id="IPR051728">
    <property type="entry name" value="RING-FYVE_E3_ubiquitin-ligase"/>
</dbReference>
<dbReference type="SMART" id="SM00064">
    <property type="entry name" value="FYVE"/>
    <property type="match status" value="1"/>
</dbReference>
<protein>
    <recommendedName>
        <fullName evidence="10">RING-type domain-containing protein</fullName>
    </recommendedName>
</protein>
<feature type="region of interest" description="Disordered" evidence="5">
    <location>
        <begin position="264"/>
        <end position="360"/>
    </location>
</feature>
<dbReference type="AlphaFoldDB" id="A0A2T9YLX3"/>
<dbReference type="PANTHER" id="PTHR14879">
    <property type="entry name" value="CASPASE REGULATOR, RING FINGER DOMAIN-CONTAINING"/>
    <property type="match status" value="1"/>
</dbReference>